<keyword evidence="3" id="KW-1185">Reference proteome</keyword>
<dbReference type="AlphaFoldDB" id="A0ABC8L7J0"/>
<proteinExistence type="predicted"/>
<gene>
    <name evidence="2" type="ORF">ERUC_LOCUS30880</name>
</gene>
<dbReference type="EMBL" id="CAKOAT010409599">
    <property type="protein sequence ID" value="CAH8367974.1"/>
    <property type="molecule type" value="Genomic_DNA"/>
</dbReference>
<dbReference type="Proteomes" id="UP001642260">
    <property type="component" value="Unassembled WGS sequence"/>
</dbReference>
<keyword evidence="1" id="KW-0812">Transmembrane</keyword>
<reference evidence="2 3" key="1">
    <citation type="submission" date="2022-03" db="EMBL/GenBank/DDBJ databases">
        <authorList>
            <person name="Macdonald S."/>
            <person name="Ahmed S."/>
            <person name="Newling K."/>
        </authorList>
    </citation>
    <scope>NUCLEOTIDE SEQUENCE [LARGE SCALE GENOMIC DNA]</scope>
</reference>
<feature type="transmembrane region" description="Helical" evidence="1">
    <location>
        <begin position="25"/>
        <end position="45"/>
    </location>
</feature>
<evidence type="ECO:0000313" key="2">
    <source>
        <dbReference type="EMBL" id="CAH8367974.1"/>
    </source>
</evidence>
<sequence>MAIAEAERLILGSEYDDYTAPDTNLAAFFRISALIYFANGCRFVVTQMEKRIRRITLERRMKMVTRALKHHPSHLP</sequence>
<protein>
    <submittedName>
        <fullName evidence="2">Uncharacterized protein</fullName>
    </submittedName>
</protein>
<name>A0ABC8L7J0_ERUVS</name>
<evidence type="ECO:0000313" key="3">
    <source>
        <dbReference type="Proteomes" id="UP001642260"/>
    </source>
</evidence>
<accession>A0ABC8L7J0</accession>
<keyword evidence="1" id="KW-1133">Transmembrane helix</keyword>
<keyword evidence="1" id="KW-0472">Membrane</keyword>
<evidence type="ECO:0000256" key="1">
    <source>
        <dbReference type="SAM" id="Phobius"/>
    </source>
</evidence>
<comment type="caution">
    <text evidence="2">The sequence shown here is derived from an EMBL/GenBank/DDBJ whole genome shotgun (WGS) entry which is preliminary data.</text>
</comment>
<organism evidence="2 3">
    <name type="scientific">Eruca vesicaria subsp. sativa</name>
    <name type="common">Garden rocket</name>
    <name type="synonym">Eruca sativa</name>
    <dbReference type="NCBI Taxonomy" id="29727"/>
    <lineage>
        <taxon>Eukaryota</taxon>
        <taxon>Viridiplantae</taxon>
        <taxon>Streptophyta</taxon>
        <taxon>Embryophyta</taxon>
        <taxon>Tracheophyta</taxon>
        <taxon>Spermatophyta</taxon>
        <taxon>Magnoliopsida</taxon>
        <taxon>eudicotyledons</taxon>
        <taxon>Gunneridae</taxon>
        <taxon>Pentapetalae</taxon>
        <taxon>rosids</taxon>
        <taxon>malvids</taxon>
        <taxon>Brassicales</taxon>
        <taxon>Brassicaceae</taxon>
        <taxon>Brassiceae</taxon>
        <taxon>Eruca</taxon>
    </lineage>
</organism>